<dbReference type="EMBL" id="LS483487">
    <property type="protein sequence ID" value="SQJ15574.1"/>
    <property type="molecule type" value="Genomic_DNA"/>
</dbReference>
<dbReference type="Pfam" id="PF04519">
    <property type="entry name" value="Bactofilin"/>
    <property type="match status" value="1"/>
</dbReference>
<dbReference type="InterPro" id="IPR007607">
    <property type="entry name" value="BacA/B"/>
</dbReference>
<gene>
    <name evidence="2" type="ORF">NCTC12112_03035</name>
</gene>
<name>A0AAX2JEN5_9FUSO</name>
<evidence type="ECO:0000313" key="2">
    <source>
        <dbReference type="EMBL" id="SQJ15574.1"/>
    </source>
</evidence>
<protein>
    <submittedName>
        <fullName evidence="2">Polymer-forming cytoskeletal</fullName>
    </submittedName>
</protein>
<dbReference type="PANTHER" id="PTHR35024">
    <property type="entry name" value="HYPOTHETICAL CYTOSOLIC PROTEIN"/>
    <property type="match status" value="1"/>
</dbReference>
<dbReference type="AlphaFoldDB" id="A0AAX2JEN5"/>
<sequence length="128" mass="13785">MGLFSRSNKEVEIDFSAKGMTAISKGSTVVGDITNECNLHIDGVITGNIISNAVVTIGTSGRVNGKIKAYKIIVSGICKGELEADIVEILTNSKVVGDIISSKLILEESSYFEGRNQKKQPSEYIEMK</sequence>
<dbReference type="Proteomes" id="UP000249008">
    <property type="component" value="Chromosome 1"/>
</dbReference>
<dbReference type="GeneID" id="78454301"/>
<proteinExistence type="inferred from homology"/>
<accession>A0AAX2JEN5</accession>
<dbReference type="RefSeq" id="WP_005979826.1">
    <property type="nucleotide sequence ID" value="NZ_BAABXY010000001.1"/>
</dbReference>
<reference evidence="2 3" key="1">
    <citation type="submission" date="2018-06" db="EMBL/GenBank/DDBJ databases">
        <authorList>
            <consortium name="Pathogen Informatics"/>
            <person name="Doyle S."/>
        </authorList>
    </citation>
    <scope>NUCLEOTIDE SEQUENCE [LARGE SCALE GENOMIC DNA]</scope>
    <source>
        <strain evidence="2 3">NCTC12112</strain>
    </source>
</reference>
<comment type="similarity">
    <text evidence="1">Belongs to the bactofilin family.</text>
</comment>
<dbReference type="KEGG" id="ful:C4N20_05740"/>
<evidence type="ECO:0000256" key="1">
    <source>
        <dbReference type="ARBA" id="ARBA00044755"/>
    </source>
</evidence>
<dbReference type="PANTHER" id="PTHR35024:SF4">
    <property type="entry name" value="POLYMER-FORMING CYTOSKELETAL PROTEIN"/>
    <property type="match status" value="1"/>
</dbReference>
<organism evidence="2 3">
    <name type="scientific">Fusobacterium ulcerans</name>
    <dbReference type="NCBI Taxonomy" id="861"/>
    <lineage>
        <taxon>Bacteria</taxon>
        <taxon>Fusobacteriati</taxon>
        <taxon>Fusobacteriota</taxon>
        <taxon>Fusobacteriia</taxon>
        <taxon>Fusobacteriales</taxon>
        <taxon>Fusobacteriaceae</taxon>
        <taxon>Fusobacterium</taxon>
    </lineage>
</organism>
<evidence type="ECO:0000313" key="3">
    <source>
        <dbReference type="Proteomes" id="UP000249008"/>
    </source>
</evidence>